<evidence type="ECO:0000313" key="1">
    <source>
        <dbReference type="EMBL" id="DAE19679.1"/>
    </source>
</evidence>
<reference evidence="1" key="1">
    <citation type="journal article" date="2021" name="Proc. Natl. Acad. Sci. U.S.A.">
        <title>A Catalog of Tens of Thousands of Viruses from Human Metagenomes Reveals Hidden Associations with Chronic Diseases.</title>
        <authorList>
            <person name="Tisza M.J."/>
            <person name="Buck C.B."/>
        </authorList>
    </citation>
    <scope>NUCLEOTIDE SEQUENCE</scope>
    <source>
        <strain evidence="1">CtAvf12</strain>
    </source>
</reference>
<accession>A0A8S5QK92</accession>
<organism evidence="1">
    <name type="scientific">Siphoviridae sp. ctAvf12</name>
    <dbReference type="NCBI Taxonomy" id="2826185"/>
    <lineage>
        <taxon>Viruses</taxon>
        <taxon>Duplodnaviria</taxon>
        <taxon>Heunggongvirae</taxon>
        <taxon>Uroviricota</taxon>
        <taxon>Caudoviricetes</taxon>
    </lineage>
</organism>
<name>A0A8S5QK92_9CAUD</name>
<proteinExistence type="predicted"/>
<dbReference type="EMBL" id="BK015682">
    <property type="protein sequence ID" value="DAE19679.1"/>
    <property type="molecule type" value="Genomic_DNA"/>
</dbReference>
<sequence>MSVELPKDAEGREIPLDTVALFDRDGNVYSIVRWTFTTDFDLSDGWSNKWRAITDRGFALDPALVYLTTPEPDTWEKLEDDLDRCIEADGLCSYHNPSGVCFKCILDGDGPCHGDSYALKDIKERIRKLRGED</sequence>
<protein>
    <submittedName>
        <fullName evidence="1">Uncharacterized protein</fullName>
    </submittedName>
</protein>